<dbReference type="InterPro" id="IPR050952">
    <property type="entry name" value="TRIM-NHL_E3_ligases"/>
</dbReference>
<evidence type="ECO:0000313" key="5">
    <source>
        <dbReference type="EMBL" id="CAF1251435.1"/>
    </source>
</evidence>
<dbReference type="SUPFAM" id="SSF49723">
    <property type="entry name" value="Lipase/lipooxygenase domain (PLAT/LH2 domain)"/>
    <property type="match status" value="3"/>
</dbReference>
<name>A0A815A8N5_9BILA</name>
<dbReference type="SUPFAM" id="SSF63829">
    <property type="entry name" value="Calcium-dependent phosphotriesterase"/>
    <property type="match status" value="1"/>
</dbReference>
<dbReference type="GO" id="GO:0008270">
    <property type="term" value="F:zinc ion binding"/>
    <property type="evidence" value="ECO:0007669"/>
    <property type="project" value="UniProtKB-KW"/>
</dbReference>
<dbReference type="SMART" id="SM00308">
    <property type="entry name" value="LH2"/>
    <property type="match status" value="1"/>
</dbReference>
<dbReference type="InterPro" id="IPR001258">
    <property type="entry name" value="NHL_repeat"/>
</dbReference>
<dbReference type="Gene3D" id="2.120.10.30">
    <property type="entry name" value="TolB, C-terminal domain"/>
    <property type="match status" value="2"/>
</dbReference>
<feature type="domain" description="PLAT" evidence="4">
    <location>
        <begin position="316"/>
        <end position="450"/>
    </location>
</feature>
<reference evidence="5" key="1">
    <citation type="submission" date="2021-02" db="EMBL/GenBank/DDBJ databases">
        <authorList>
            <person name="Nowell W R."/>
        </authorList>
    </citation>
    <scope>NUCLEOTIDE SEQUENCE</scope>
</reference>
<comment type="caution">
    <text evidence="5">The sequence shown here is derived from an EMBL/GenBank/DDBJ whole genome shotgun (WGS) entry which is preliminary data.</text>
</comment>
<dbReference type="Proteomes" id="UP000663845">
    <property type="component" value="Unassembled WGS sequence"/>
</dbReference>
<dbReference type="EMBL" id="CAJNOG010000457">
    <property type="protein sequence ID" value="CAF1251435.1"/>
    <property type="molecule type" value="Genomic_DNA"/>
</dbReference>
<organism evidence="5 6">
    <name type="scientific">Adineta steineri</name>
    <dbReference type="NCBI Taxonomy" id="433720"/>
    <lineage>
        <taxon>Eukaryota</taxon>
        <taxon>Metazoa</taxon>
        <taxon>Spiralia</taxon>
        <taxon>Gnathifera</taxon>
        <taxon>Rotifera</taxon>
        <taxon>Eurotatoria</taxon>
        <taxon>Bdelloidea</taxon>
        <taxon>Adinetida</taxon>
        <taxon>Adinetidae</taxon>
        <taxon>Adineta</taxon>
    </lineage>
</organism>
<dbReference type="InterPro" id="IPR036392">
    <property type="entry name" value="PLAT/LH2_dom_sf"/>
</dbReference>
<dbReference type="GO" id="GO:0006508">
    <property type="term" value="P:proteolysis"/>
    <property type="evidence" value="ECO:0007669"/>
    <property type="project" value="InterPro"/>
</dbReference>
<keyword evidence="1" id="KW-0677">Repeat</keyword>
<dbReference type="PROSITE" id="PS51125">
    <property type="entry name" value="NHL"/>
    <property type="match status" value="2"/>
</dbReference>
<dbReference type="InterPro" id="IPR011042">
    <property type="entry name" value="6-blade_b-propeller_TolB-like"/>
</dbReference>
<feature type="repeat" description="NHL" evidence="3">
    <location>
        <begin position="313"/>
        <end position="344"/>
    </location>
</feature>
<dbReference type="Gene3D" id="2.60.60.20">
    <property type="entry name" value="PLAT/LH2 domain"/>
    <property type="match status" value="1"/>
</dbReference>
<accession>A0A815A8N5</accession>
<comment type="caution">
    <text evidence="2">Lacks conserved residue(s) required for the propagation of feature annotation.</text>
</comment>
<protein>
    <recommendedName>
        <fullName evidence="4">PLAT domain-containing protein</fullName>
    </recommendedName>
</protein>
<dbReference type="Pfam" id="PF00656">
    <property type="entry name" value="Peptidase_C14"/>
    <property type="match status" value="1"/>
</dbReference>
<dbReference type="GO" id="GO:0004197">
    <property type="term" value="F:cysteine-type endopeptidase activity"/>
    <property type="evidence" value="ECO:0007669"/>
    <property type="project" value="InterPro"/>
</dbReference>
<evidence type="ECO:0000256" key="2">
    <source>
        <dbReference type="PROSITE-ProRule" id="PRU00152"/>
    </source>
</evidence>
<dbReference type="PROSITE" id="PS50095">
    <property type="entry name" value="PLAT"/>
    <property type="match status" value="2"/>
</dbReference>
<dbReference type="InterPro" id="IPR001024">
    <property type="entry name" value="PLAT/LH2_dom"/>
</dbReference>
<evidence type="ECO:0000256" key="1">
    <source>
        <dbReference type="ARBA" id="ARBA00022737"/>
    </source>
</evidence>
<dbReference type="Gene3D" id="3.40.50.1460">
    <property type="match status" value="1"/>
</dbReference>
<dbReference type="SUPFAM" id="SSF101898">
    <property type="entry name" value="NHL repeat"/>
    <property type="match status" value="1"/>
</dbReference>
<dbReference type="AlphaFoldDB" id="A0A815A8N5"/>
<feature type="repeat" description="NHL" evidence="3">
    <location>
        <begin position="823"/>
        <end position="862"/>
    </location>
</feature>
<dbReference type="CDD" id="cd05819">
    <property type="entry name" value="NHL"/>
    <property type="match status" value="2"/>
</dbReference>
<dbReference type="InterPro" id="IPR029030">
    <property type="entry name" value="Caspase-like_dom_sf"/>
</dbReference>
<dbReference type="InterPro" id="IPR011600">
    <property type="entry name" value="Pept_C14_caspase"/>
</dbReference>
<evidence type="ECO:0000256" key="3">
    <source>
        <dbReference type="PROSITE-ProRule" id="PRU00504"/>
    </source>
</evidence>
<dbReference type="Pfam" id="PF01477">
    <property type="entry name" value="PLAT"/>
    <property type="match status" value="3"/>
</dbReference>
<dbReference type="SUPFAM" id="SSF52129">
    <property type="entry name" value="Caspase-like"/>
    <property type="match status" value="1"/>
</dbReference>
<dbReference type="PANTHER" id="PTHR24104">
    <property type="entry name" value="E3 UBIQUITIN-PROTEIN LIGASE NHLRC1-RELATED"/>
    <property type="match status" value="1"/>
</dbReference>
<evidence type="ECO:0000313" key="6">
    <source>
        <dbReference type="Proteomes" id="UP000663845"/>
    </source>
</evidence>
<dbReference type="Gene3D" id="2.40.10.500">
    <property type="match status" value="2"/>
</dbReference>
<dbReference type="PANTHER" id="PTHR24104:SF25">
    <property type="entry name" value="PROTEIN LIN-41"/>
    <property type="match status" value="1"/>
</dbReference>
<dbReference type="Gene3D" id="2.40.180.10">
    <property type="entry name" value="Catalase core domain"/>
    <property type="match status" value="2"/>
</dbReference>
<dbReference type="Pfam" id="PF01436">
    <property type="entry name" value="NHL"/>
    <property type="match status" value="3"/>
</dbReference>
<sequence length="973" mass="108428">MQQGLSLMNAPSETIIAFACAAGEAALDETRNNRNGIFTENLLKYIAMPNKDIEEVLKKVSRDVKLQTGGFQKPYRTTSLTEDVFLVTNDSQGQSALVNHININTKWTQHGITIAGGNGQGNQLNQLDGPEGIYVDDDHQTIYIADWGNHRIVEWKYGAKNGQVVAGGNGNGNGSDQLSFPTNVIVDKKNDSLIICDKGNRRVVRWSCQNGRNGETIISDIDCWGLTMDNNGDFYVTDYWKSEVRRWKQGDTEGTIVAGGNGQGNHLNQLHHPTYIFVDEHHSVYVSDITNHRVIKWMKGAKEGIVVAGRKGRGNGLTQLSFPRGVIVNHLGNVYVTDYGNHRIMRWCKRSCEGSIVVGGNGEGKQLNQFYRPTGLSFDVQGSLYVVDEEPDIGDLEVVEIEHNGESLADSWFLDDITIEMPTKGRAFYFACHEWLSKEKGDERTKRILKVKDSNQSSFRPLIPYEIEILTSDKQHVGTTQHGWIGKKLFGGQTDTFTFECRSLGKLRRTILGHKERPEYPLKTYEGCEAMWHAAHVTVTDPSTGVKFEFPVRKWIDINNESDVFECAEKKEDTIAQQRHRHMIKYKIIVHTGDVSHTGTDANVSLILYGTLGDIGIRGSKQKGELTKLHIEHDNAMLSPNWFLDKVEVINMGTNETIGFPCNRWLASSFNQPKFRPTATWNANGITFANQSIVGQYPSAIFVSTNNTVYVTNPENNTIIIWQEENVNLIKIISSDFKQPLSLFVTSNGDIYIDDGFENGRVQRWNAATSTFVTVMNINSSCAGLFVDIHDTLYCSMHYQHQVLKTSLTGSAVNSNVVAAGTGIRGSASNQLYGPHGIFVDVNLDLYVADSYNDRVQLFQSGELQGITIAGSGSLIPTITLYYPTGVILDADKYLFIVDSGNHRIVGSGANGFRCLVGCHEMDSQSNQLSGPSSLSFDSYGNIFVSDQRNSRIQKFLLMKDSFGKSNKMKRCE</sequence>
<gene>
    <name evidence="5" type="ORF">JYZ213_LOCUS29639</name>
</gene>
<proteinExistence type="predicted"/>
<evidence type="ECO:0000259" key="4">
    <source>
        <dbReference type="PROSITE" id="PS50095"/>
    </source>
</evidence>
<feature type="domain" description="PLAT" evidence="4">
    <location>
        <begin position="563"/>
        <end position="680"/>
    </location>
</feature>